<dbReference type="PRINTS" id="PR00834">
    <property type="entry name" value="PROTEASES2C"/>
</dbReference>
<dbReference type="Gene3D" id="2.40.10.10">
    <property type="entry name" value="Trypsin-like serine proteases"/>
    <property type="match status" value="2"/>
</dbReference>
<feature type="compositionally biased region" description="Basic and acidic residues" evidence="4">
    <location>
        <begin position="38"/>
        <end position="51"/>
    </location>
</feature>
<dbReference type="SUPFAM" id="SSF50156">
    <property type="entry name" value="PDZ domain-like"/>
    <property type="match status" value="1"/>
</dbReference>
<dbReference type="InterPro" id="IPR043504">
    <property type="entry name" value="Peptidase_S1_PA_chymotrypsin"/>
</dbReference>
<reference evidence="7" key="2">
    <citation type="submission" date="2021-04" db="EMBL/GenBank/DDBJ databases">
        <authorList>
            <person name="Gilroy R."/>
        </authorList>
    </citation>
    <scope>NUCLEOTIDE SEQUENCE</scope>
    <source>
        <strain evidence="7">CHK156-179</strain>
    </source>
</reference>
<sequence>MKKITAAILSVLTAGALMFSLAGCTFFVPGTSDEEPGKDDPVIEEPGKDPEEPGTEDPDISDDIGGSAWMDWEDIFTGGSTEAYRLYQEAKADGFEGTFVDFLKEVGYNVNVDSSYAVGTAVQSVVAINCVFDEYLTSPPLPGAEPEQHTYSGAGVIYELDKEEGDAVIITNYHVVYEAGSVGDETIPHISDDIRVYLYGEYYLDQYIEAEYVGGAMDYDIAVIRIEGSERLKNSAARAVTAADSDQAVVGETVYAIGNPDSQGVSATRGIISVTSEYIDILAADNKRTLNLLEMRVDAPINHGNSGGGLFNIDGKLLGIVNARSEASGVVDFGYAIPVNLAVSVAQNILDNAKSNDSKGAYRATLGVTVQVDARTSIYDEETGSSHVVEKISVQEVTEGTPAAGQLEVGDMITGIRIEDGMEKTVTHLHTVTTFMFNVRKGDTVIISYERDGAAAEARITYDKDEMFTLFA</sequence>
<comment type="caution">
    <text evidence="7">The sequence shown here is derived from an EMBL/GenBank/DDBJ whole genome shotgun (WGS) entry which is preliminary data.</text>
</comment>
<dbReference type="EMBL" id="DXAJ01000030">
    <property type="protein sequence ID" value="HJA02078.1"/>
    <property type="molecule type" value="Genomic_DNA"/>
</dbReference>
<evidence type="ECO:0000259" key="6">
    <source>
        <dbReference type="Pfam" id="PF13180"/>
    </source>
</evidence>
<proteinExistence type="inferred from homology"/>
<dbReference type="PROSITE" id="PS51257">
    <property type="entry name" value="PROKAR_LIPOPROTEIN"/>
    <property type="match status" value="1"/>
</dbReference>
<evidence type="ECO:0000313" key="7">
    <source>
        <dbReference type="EMBL" id="HJA02078.1"/>
    </source>
</evidence>
<dbReference type="Pfam" id="PF13180">
    <property type="entry name" value="PDZ_2"/>
    <property type="match status" value="1"/>
</dbReference>
<dbReference type="GO" id="GO:0006508">
    <property type="term" value="P:proteolysis"/>
    <property type="evidence" value="ECO:0007669"/>
    <property type="project" value="UniProtKB-KW"/>
</dbReference>
<dbReference type="SUPFAM" id="SSF50494">
    <property type="entry name" value="Trypsin-like serine proteases"/>
    <property type="match status" value="1"/>
</dbReference>
<evidence type="ECO:0000256" key="3">
    <source>
        <dbReference type="ARBA" id="ARBA00022801"/>
    </source>
</evidence>
<feature type="region of interest" description="Disordered" evidence="4">
    <location>
        <begin position="30"/>
        <end position="64"/>
    </location>
</feature>
<evidence type="ECO:0000256" key="5">
    <source>
        <dbReference type="SAM" id="SignalP"/>
    </source>
</evidence>
<keyword evidence="2 7" id="KW-0645">Protease</keyword>
<keyword evidence="3" id="KW-0378">Hydrolase</keyword>
<dbReference type="PANTHER" id="PTHR43343:SF3">
    <property type="entry name" value="PROTEASE DO-LIKE 8, CHLOROPLASTIC"/>
    <property type="match status" value="1"/>
</dbReference>
<evidence type="ECO:0000313" key="8">
    <source>
        <dbReference type="Proteomes" id="UP000824221"/>
    </source>
</evidence>
<protein>
    <submittedName>
        <fullName evidence="7">S1C family serine protease</fullName>
    </submittedName>
</protein>
<dbReference type="Gene3D" id="2.30.42.10">
    <property type="match status" value="1"/>
</dbReference>
<dbReference type="AlphaFoldDB" id="A0A9D2H067"/>
<accession>A0A9D2H067</accession>
<dbReference type="InterPro" id="IPR051201">
    <property type="entry name" value="Chloro_Bact_Ser_Proteases"/>
</dbReference>
<dbReference type="Proteomes" id="UP000824221">
    <property type="component" value="Unassembled WGS sequence"/>
</dbReference>
<name>A0A9D2H067_9FIRM</name>
<gene>
    <name evidence="7" type="ORF">H9797_01680</name>
</gene>
<dbReference type="PANTHER" id="PTHR43343">
    <property type="entry name" value="PEPTIDASE S12"/>
    <property type="match status" value="1"/>
</dbReference>
<feature type="chain" id="PRO_5039543256" evidence="5">
    <location>
        <begin position="23"/>
        <end position="472"/>
    </location>
</feature>
<comment type="similarity">
    <text evidence="1">Belongs to the peptidase S1C family.</text>
</comment>
<feature type="signal peptide" evidence="5">
    <location>
        <begin position="1"/>
        <end position="22"/>
    </location>
</feature>
<evidence type="ECO:0000256" key="4">
    <source>
        <dbReference type="SAM" id="MobiDB-lite"/>
    </source>
</evidence>
<dbReference type="InterPro" id="IPR001940">
    <property type="entry name" value="Peptidase_S1C"/>
</dbReference>
<organism evidence="7 8">
    <name type="scientific">Candidatus Gallimonas gallistercoris</name>
    <dbReference type="NCBI Taxonomy" id="2838602"/>
    <lineage>
        <taxon>Bacteria</taxon>
        <taxon>Bacillati</taxon>
        <taxon>Bacillota</taxon>
        <taxon>Clostridia</taxon>
        <taxon>Candidatus Gallimonas</taxon>
    </lineage>
</organism>
<dbReference type="GO" id="GO:0004252">
    <property type="term" value="F:serine-type endopeptidase activity"/>
    <property type="evidence" value="ECO:0007669"/>
    <property type="project" value="InterPro"/>
</dbReference>
<evidence type="ECO:0000256" key="2">
    <source>
        <dbReference type="ARBA" id="ARBA00022670"/>
    </source>
</evidence>
<reference evidence="7" key="1">
    <citation type="journal article" date="2021" name="PeerJ">
        <title>Extensive microbial diversity within the chicken gut microbiome revealed by metagenomics and culture.</title>
        <authorList>
            <person name="Gilroy R."/>
            <person name="Ravi A."/>
            <person name="Getino M."/>
            <person name="Pursley I."/>
            <person name="Horton D.L."/>
            <person name="Alikhan N.F."/>
            <person name="Baker D."/>
            <person name="Gharbi K."/>
            <person name="Hall N."/>
            <person name="Watson M."/>
            <person name="Adriaenssens E.M."/>
            <person name="Foster-Nyarko E."/>
            <person name="Jarju S."/>
            <person name="Secka A."/>
            <person name="Antonio M."/>
            <person name="Oren A."/>
            <person name="Chaudhuri R.R."/>
            <person name="La Ragione R."/>
            <person name="Hildebrand F."/>
            <person name="Pallen M.J."/>
        </authorList>
    </citation>
    <scope>NUCLEOTIDE SEQUENCE</scope>
    <source>
        <strain evidence="7">CHK156-179</strain>
    </source>
</reference>
<feature type="compositionally biased region" description="Acidic residues" evidence="4">
    <location>
        <begin position="52"/>
        <end position="62"/>
    </location>
</feature>
<evidence type="ECO:0000256" key="1">
    <source>
        <dbReference type="ARBA" id="ARBA00010541"/>
    </source>
</evidence>
<dbReference type="InterPro" id="IPR001478">
    <property type="entry name" value="PDZ"/>
</dbReference>
<dbReference type="InterPro" id="IPR036034">
    <property type="entry name" value="PDZ_sf"/>
</dbReference>
<dbReference type="InterPro" id="IPR009003">
    <property type="entry name" value="Peptidase_S1_PA"/>
</dbReference>
<dbReference type="Pfam" id="PF13365">
    <property type="entry name" value="Trypsin_2"/>
    <property type="match status" value="1"/>
</dbReference>
<keyword evidence="5" id="KW-0732">Signal</keyword>
<feature type="domain" description="PDZ" evidence="6">
    <location>
        <begin position="366"/>
        <end position="460"/>
    </location>
</feature>